<accession>A0A4Y4E316</accession>
<name>A0A4Y4E316_CELCE</name>
<organism evidence="1 2">
    <name type="scientific">Cellulosimicrobium cellulans</name>
    <name type="common">Arthrobacter luteus</name>
    <dbReference type="NCBI Taxonomy" id="1710"/>
    <lineage>
        <taxon>Bacteria</taxon>
        <taxon>Bacillati</taxon>
        <taxon>Actinomycetota</taxon>
        <taxon>Actinomycetes</taxon>
        <taxon>Micrococcales</taxon>
        <taxon>Promicromonosporaceae</taxon>
        <taxon>Cellulosimicrobium</taxon>
    </lineage>
</organism>
<reference evidence="1 2" key="1">
    <citation type="submission" date="2019-06" db="EMBL/GenBank/DDBJ databases">
        <title>Whole genome shotgun sequence of Cellulosimicrobium cellulans NBRC 15516.</title>
        <authorList>
            <person name="Hosoyama A."/>
            <person name="Uohara A."/>
            <person name="Ohji S."/>
            <person name="Ichikawa N."/>
        </authorList>
    </citation>
    <scope>NUCLEOTIDE SEQUENCE [LARGE SCALE GENOMIC DNA]</scope>
    <source>
        <strain evidence="1 2">NBRC 15516</strain>
    </source>
</reference>
<dbReference type="EMBL" id="BJNZ01000028">
    <property type="protein sequence ID" value="GED11367.1"/>
    <property type="molecule type" value="Genomic_DNA"/>
</dbReference>
<comment type="caution">
    <text evidence="1">The sequence shown here is derived from an EMBL/GenBank/DDBJ whole genome shotgun (WGS) entry which is preliminary data.</text>
</comment>
<dbReference type="AlphaFoldDB" id="A0A4Y4E316"/>
<sequence>MLKGAVAVAVVLAVGVESIRVIELSVLTCVVAGSSGGITRQTERG</sequence>
<proteinExistence type="predicted"/>
<protein>
    <submittedName>
        <fullName evidence="1">Uncharacterized protein</fullName>
    </submittedName>
</protein>
<dbReference type="Proteomes" id="UP000316659">
    <property type="component" value="Unassembled WGS sequence"/>
</dbReference>
<evidence type="ECO:0000313" key="1">
    <source>
        <dbReference type="EMBL" id="GED11367.1"/>
    </source>
</evidence>
<gene>
    <name evidence="1" type="ORF">CCE02nite_33660</name>
</gene>
<evidence type="ECO:0000313" key="2">
    <source>
        <dbReference type="Proteomes" id="UP000316659"/>
    </source>
</evidence>